<dbReference type="EMBL" id="JANPWB010000002">
    <property type="protein sequence ID" value="KAJ1210176.1"/>
    <property type="molecule type" value="Genomic_DNA"/>
</dbReference>
<dbReference type="AlphaFoldDB" id="A0AAV7WBT0"/>
<name>A0AAV7WBT0_PLEWA</name>
<sequence>MGSACSKKDRSVKDMLIKPTTCKAEAVTPAMERHECDEEGGSPIMRSFLEGLFTSLREDLQAVKRDLSQDSKGVRHELEDVG</sequence>
<evidence type="ECO:0000313" key="1">
    <source>
        <dbReference type="EMBL" id="KAJ1210176.1"/>
    </source>
</evidence>
<organism evidence="1 2">
    <name type="scientific">Pleurodeles waltl</name>
    <name type="common">Iberian ribbed newt</name>
    <dbReference type="NCBI Taxonomy" id="8319"/>
    <lineage>
        <taxon>Eukaryota</taxon>
        <taxon>Metazoa</taxon>
        <taxon>Chordata</taxon>
        <taxon>Craniata</taxon>
        <taxon>Vertebrata</taxon>
        <taxon>Euteleostomi</taxon>
        <taxon>Amphibia</taxon>
        <taxon>Batrachia</taxon>
        <taxon>Caudata</taxon>
        <taxon>Salamandroidea</taxon>
        <taxon>Salamandridae</taxon>
        <taxon>Pleurodelinae</taxon>
        <taxon>Pleurodeles</taxon>
    </lineage>
</organism>
<protein>
    <submittedName>
        <fullName evidence="1">Uncharacterized protein</fullName>
    </submittedName>
</protein>
<gene>
    <name evidence="1" type="ORF">NDU88_005544</name>
</gene>
<reference evidence="1" key="1">
    <citation type="journal article" date="2022" name="bioRxiv">
        <title>Sequencing and chromosome-scale assembly of the giantPleurodeles waltlgenome.</title>
        <authorList>
            <person name="Brown T."/>
            <person name="Elewa A."/>
            <person name="Iarovenko S."/>
            <person name="Subramanian E."/>
            <person name="Araus A.J."/>
            <person name="Petzold A."/>
            <person name="Susuki M."/>
            <person name="Suzuki K.-i.T."/>
            <person name="Hayashi T."/>
            <person name="Toyoda A."/>
            <person name="Oliveira C."/>
            <person name="Osipova E."/>
            <person name="Leigh N.D."/>
            <person name="Simon A."/>
            <person name="Yun M.H."/>
        </authorList>
    </citation>
    <scope>NUCLEOTIDE SEQUENCE</scope>
    <source>
        <strain evidence="1">20211129_DDA</strain>
        <tissue evidence="1">Liver</tissue>
    </source>
</reference>
<keyword evidence="2" id="KW-1185">Reference proteome</keyword>
<evidence type="ECO:0000313" key="2">
    <source>
        <dbReference type="Proteomes" id="UP001066276"/>
    </source>
</evidence>
<comment type="caution">
    <text evidence="1">The sequence shown here is derived from an EMBL/GenBank/DDBJ whole genome shotgun (WGS) entry which is preliminary data.</text>
</comment>
<accession>A0AAV7WBT0</accession>
<proteinExistence type="predicted"/>
<dbReference type="Proteomes" id="UP001066276">
    <property type="component" value="Chromosome 1_2"/>
</dbReference>